<keyword evidence="1" id="KW-1133">Transmembrane helix</keyword>
<comment type="caution">
    <text evidence="3">The sequence shown here is derived from an EMBL/GenBank/DDBJ whole genome shotgun (WGS) entry which is preliminary data.</text>
</comment>
<feature type="domain" description="DUF6533" evidence="2">
    <location>
        <begin position="16"/>
        <end position="58"/>
    </location>
</feature>
<feature type="transmembrane region" description="Helical" evidence="1">
    <location>
        <begin position="84"/>
        <end position="106"/>
    </location>
</feature>
<accession>A0AA39PKR5</accession>
<organism evidence="3 4">
    <name type="scientific">Armillaria novae-zelandiae</name>
    <dbReference type="NCBI Taxonomy" id="153914"/>
    <lineage>
        <taxon>Eukaryota</taxon>
        <taxon>Fungi</taxon>
        <taxon>Dikarya</taxon>
        <taxon>Basidiomycota</taxon>
        <taxon>Agaricomycotina</taxon>
        <taxon>Agaricomycetes</taxon>
        <taxon>Agaricomycetidae</taxon>
        <taxon>Agaricales</taxon>
        <taxon>Marasmiineae</taxon>
        <taxon>Physalacriaceae</taxon>
        <taxon>Armillaria</taxon>
    </lineage>
</organism>
<name>A0AA39PKR5_9AGAR</name>
<evidence type="ECO:0000256" key="1">
    <source>
        <dbReference type="SAM" id="Phobius"/>
    </source>
</evidence>
<dbReference type="AlphaFoldDB" id="A0AA39PKR5"/>
<feature type="transmembrane region" description="Helical" evidence="1">
    <location>
        <begin position="160"/>
        <end position="183"/>
    </location>
</feature>
<proteinExistence type="predicted"/>
<evidence type="ECO:0000259" key="2">
    <source>
        <dbReference type="Pfam" id="PF20151"/>
    </source>
</evidence>
<gene>
    <name evidence="3" type="ORF">IW261DRAFT_776554</name>
</gene>
<sequence length="301" mass="34182">MAITRLTVDLNMGSSSAIAFLIWELLITFDREVDFIWSKPRTSWIKWTFLFARYFPLLAGLCGRVIDSIVLYRNPIPIPLNALRIWYICQVLILHLMMLGAEIVMMARVYALYDRNRYIGGVFFLLLLGESTSVVVGLALNLPSKDFDSGDLITTSSKSFIYFGISAMISQVVILGFSIFRYIRGDWKGVPIVSLMIRDGTLAFAVLFFVSMLLVIYTELGLTYSTPTFAWLINFISTAECRLILNMQEIPVPNHRTSDTPLTTFLVENTRLGMTGENHESEYCNPMTSIPFQVLVSHCIY</sequence>
<feature type="transmembrane region" description="Helical" evidence="1">
    <location>
        <begin position="118"/>
        <end position="140"/>
    </location>
</feature>
<keyword evidence="1" id="KW-0472">Membrane</keyword>
<feature type="transmembrane region" description="Helical" evidence="1">
    <location>
        <begin position="195"/>
        <end position="217"/>
    </location>
</feature>
<dbReference type="InterPro" id="IPR045340">
    <property type="entry name" value="DUF6533"/>
</dbReference>
<evidence type="ECO:0000313" key="3">
    <source>
        <dbReference type="EMBL" id="KAK0486082.1"/>
    </source>
</evidence>
<reference evidence="3" key="1">
    <citation type="submission" date="2023-06" db="EMBL/GenBank/DDBJ databases">
        <authorList>
            <consortium name="Lawrence Berkeley National Laboratory"/>
            <person name="Ahrendt S."/>
            <person name="Sahu N."/>
            <person name="Indic B."/>
            <person name="Wong-Bajracharya J."/>
            <person name="Merenyi Z."/>
            <person name="Ke H.-M."/>
            <person name="Monk M."/>
            <person name="Kocsube S."/>
            <person name="Drula E."/>
            <person name="Lipzen A."/>
            <person name="Balint B."/>
            <person name="Henrissat B."/>
            <person name="Andreopoulos B."/>
            <person name="Martin F.M."/>
            <person name="Harder C.B."/>
            <person name="Rigling D."/>
            <person name="Ford K.L."/>
            <person name="Foster G.D."/>
            <person name="Pangilinan J."/>
            <person name="Papanicolaou A."/>
            <person name="Barry K."/>
            <person name="LaButti K."/>
            <person name="Viragh M."/>
            <person name="Koriabine M."/>
            <person name="Yan M."/>
            <person name="Riley R."/>
            <person name="Champramary S."/>
            <person name="Plett K.L."/>
            <person name="Tsai I.J."/>
            <person name="Slot J."/>
            <person name="Sipos G."/>
            <person name="Plett J."/>
            <person name="Nagy L.G."/>
            <person name="Grigoriev I.V."/>
        </authorList>
    </citation>
    <scope>NUCLEOTIDE SEQUENCE</scope>
    <source>
        <strain evidence="3">ICMP 16352</strain>
    </source>
</reference>
<keyword evidence="1" id="KW-0812">Transmembrane</keyword>
<dbReference type="Proteomes" id="UP001175227">
    <property type="component" value="Unassembled WGS sequence"/>
</dbReference>
<evidence type="ECO:0000313" key="4">
    <source>
        <dbReference type="Proteomes" id="UP001175227"/>
    </source>
</evidence>
<dbReference type="Pfam" id="PF20151">
    <property type="entry name" value="DUF6533"/>
    <property type="match status" value="1"/>
</dbReference>
<protein>
    <recommendedName>
        <fullName evidence="2">DUF6533 domain-containing protein</fullName>
    </recommendedName>
</protein>
<feature type="transmembrane region" description="Helical" evidence="1">
    <location>
        <begin position="12"/>
        <end position="29"/>
    </location>
</feature>
<keyword evidence="4" id="KW-1185">Reference proteome</keyword>
<dbReference type="EMBL" id="JAUEPR010000004">
    <property type="protein sequence ID" value="KAK0486082.1"/>
    <property type="molecule type" value="Genomic_DNA"/>
</dbReference>
<feature type="transmembrane region" description="Helical" evidence="1">
    <location>
        <begin position="50"/>
        <end position="72"/>
    </location>
</feature>